<dbReference type="PANTHER" id="PTHR11758">
    <property type="entry name" value="40S RIBOSOMAL PROTEIN S15A"/>
    <property type="match status" value="1"/>
</dbReference>
<dbReference type="GO" id="GO:0019843">
    <property type="term" value="F:rRNA binding"/>
    <property type="evidence" value="ECO:0007669"/>
    <property type="project" value="UniProtKB-UniRule"/>
</dbReference>
<dbReference type="GO" id="GO:0003735">
    <property type="term" value="F:structural constituent of ribosome"/>
    <property type="evidence" value="ECO:0007669"/>
    <property type="project" value="InterPro"/>
</dbReference>
<evidence type="ECO:0000256" key="2">
    <source>
        <dbReference type="ARBA" id="ARBA00022980"/>
    </source>
</evidence>
<dbReference type="EMBL" id="MFZS01000033">
    <property type="protein sequence ID" value="OGK28676.1"/>
    <property type="molecule type" value="Genomic_DNA"/>
</dbReference>
<evidence type="ECO:0000313" key="7">
    <source>
        <dbReference type="Proteomes" id="UP000177027"/>
    </source>
</evidence>
<dbReference type="HAMAP" id="MF_01302_B">
    <property type="entry name" value="Ribosomal_uS8_B"/>
    <property type="match status" value="1"/>
</dbReference>
<dbReference type="Proteomes" id="UP000177027">
    <property type="component" value="Unassembled WGS sequence"/>
</dbReference>
<comment type="function">
    <text evidence="5">One of the primary rRNA binding proteins, it binds directly to 16S rRNA central domain where it helps coordinate assembly of the platform of the 30S subunit.</text>
</comment>
<accession>A0A1F7HCL3</accession>
<keyword evidence="5" id="KW-0694">RNA-binding</keyword>
<dbReference type="GO" id="GO:1990904">
    <property type="term" value="C:ribonucleoprotein complex"/>
    <property type="evidence" value="ECO:0007669"/>
    <property type="project" value="UniProtKB-KW"/>
</dbReference>
<dbReference type="InterPro" id="IPR035987">
    <property type="entry name" value="Ribosomal_uS8_sf"/>
</dbReference>
<dbReference type="GO" id="GO:0005840">
    <property type="term" value="C:ribosome"/>
    <property type="evidence" value="ECO:0007669"/>
    <property type="project" value="UniProtKB-KW"/>
</dbReference>
<evidence type="ECO:0000313" key="6">
    <source>
        <dbReference type="EMBL" id="OGK28676.1"/>
    </source>
</evidence>
<comment type="caution">
    <text evidence="6">The sequence shown here is derived from an EMBL/GenBank/DDBJ whole genome shotgun (WGS) entry which is preliminary data.</text>
</comment>
<evidence type="ECO:0000256" key="3">
    <source>
        <dbReference type="ARBA" id="ARBA00023274"/>
    </source>
</evidence>
<dbReference type="Gene3D" id="3.30.1490.10">
    <property type="match status" value="1"/>
</dbReference>
<dbReference type="InterPro" id="IPR000630">
    <property type="entry name" value="Ribosomal_uS8"/>
</dbReference>
<dbReference type="AlphaFoldDB" id="A0A1F7HCL3"/>
<proteinExistence type="inferred from homology"/>
<evidence type="ECO:0000256" key="4">
    <source>
        <dbReference type="ARBA" id="ARBA00035258"/>
    </source>
</evidence>
<dbReference type="Pfam" id="PF00410">
    <property type="entry name" value="Ribosomal_S8"/>
    <property type="match status" value="1"/>
</dbReference>
<keyword evidence="2 5" id="KW-0689">Ribosomal protein</keyword>
<gene>
    <name evidence="5" type="primary">rpsH</name>
    <name evidence="6" type="ORF">A3D06_01675</name>
</gene>
<dbReference type="Gene3D" id="3.30.1370.30">
    <property type="match status" value="1"/>
</dbReference>
<comment type="similarity">
    <text evidence="1 5">Belongs to the universal ribosomal protein uS8 family.</text>
</comment>
<reference evidence="6 7" key="1">
    <citation type="journal article" date="2016" name="Nat. Commun.">
        <title>Thousands of microbial genomes shed light on interconnected biogeochemical processes in an aquifer system.</title>
        <authorList>
            <person name="Anantharaman K."/>
            <person name="Brown C.T."/>
            <person name="Hug L.A."/>
            <person name="Sharon I."/>
            <person name="Castelle C.J."/>
            <person name="Probst A.J."/>
            <person name="Thomas B.C."/>
            <person name="Singh A."/>
            <person name="Wilkins M.J."/>
            <person name="Karaoz U."/>
            <person name="Brodie E.L."/>
            <person name="Williams K.H."/>
            <person name="Hubbard S.S."/>
            <person name="Banfield J.F."/>
        </authorList>
    </citation>
    <scope>NUCLEOTIDE SEQUENCE [LARGE SCALE GENOMIC DNA]</scope>
</reference>
<dbReference type="FunFam" id="3.30.1490.10:FF:000001">
    <property type="entry name" value="30S ribosomal protein S8"/>
    <property type="match status" value="1"/>
</dbReference>
<evidence type="ECO:0000256" key="1">
    <source>
        <dbReference type="ARBA" id="ARBA00006471"/>
    </source>
</evidence>
<evidence type="ECO:0000256" key="5">
    <source>
        <dbReference type="HAMAP-Rule" id="MF_01302"/>
    </source>
</evidence>
<keyword evidence="5" id="KW-0699">rRNA-binding</keyword>
<protein>
    <recommendedName>
        <fullName evidence="4 5">Small ribosomal subunit protein uS8</fullName>
    </recommendedName>
</protein>
<sequence>MSTVIDLLIRIKNGYLAQKESIIGIYSKLNVHILEILKNEKYIKEFSVQEDNGKSRIIIELLYQNKQPALRDVAIVSKPGRRAYFKSREMKSVRGGLGLAILSTAFGVMTDKQARQKKIGGEVLFRVW</sequence>
<dbReference type="SUPFAM" id="SSF56047">
    <property type="entry name" value="Ribosomal protein S8"/>
    <property type="match status" value="1"/>
</dbReference>
<comment type="subunit">
    <text evidence="5">Part of the 30S ribosomal subunit. Contacts proteins S5 and S12.</text>
</comment>
<name>A0A1F7HCL3_9BACT</name>
<dbReference type="GO" id="GO:0005737">
    <property type="term" value="C:cytoplasm"/>
    <property type="evidence" value="ECO:0007669"/>
    <property type="project" value="UniProtKB-ARBA"/>
</dbReference>
<dbReference type="GO" id="GO:0006412">
    <property type="term" value="P:translation"/>
    <property type="evidence" value="ECO:0007669"/>
    <property type="project" value="UniProtKB-UniRule"/>
</dbReference>
<organism evidence="6 7">
    <name type="scientific">Candidatus Roizmanbacteria bacterium RIFCSPHIGHO2_02_FULL_40_9</name>
    <dbReference type="NCBI Taxonomy" id="1802042"/>
    <lineage>
        <taxon>Bacteria</taxon>
        <taxon>Candidatus Roizmaniibacteriota</taxon>
    </lineage>
</organism>
<keyword evidence="3 5" id="KW-0687">Ribonucleoprotein</keyword>
<dbReference type="NCBIfam" id="NF001109">
    <property type="entry name" value="PRK00136.1"/>
    <property type="match status" value="1"/>
</dbReference>